<name>A0A4R3YVN2_9GAMM</name>
<keyword evidence="3" id="KW-1185">Reference proteome</keyword>
<dbReference type="PANTHER" id="PTHR43162:SF1">
    <property type="entry name" value="PRESTALK A DIFFERENTIATION PROTEIN A"/>
    <property type="match status" value="1"/>
</dbReference>
<dbReference type="SUPFAM" id="SSF51735">
    <property type="entry name" value="NAD(P)-binding Rossmann-fold domains"/>
    <property type="match status" value="1"/>
</dbReference>
<organism evidence="2 3">
    <name type="scientific">Luteibacter rhizovicinus</name>
    <dbReference type="NCBI Taxonomy" id="242606"/>
    <lineage>
        <taxon>Bacteria</taxon>
        <taxon>Pseudomonadati</taxon>
        <taxon>Pseudomonadota</taxon>
        <taxon>Gammaproteobacteria</taxon>
        <taxon>Lysobacterales</taxon>
        <taxon>Rhodanobacteraceae</taxon>
        <taxon>Luteibacter</taxon>
    </lineage>
</organism>
<reference evidence="2 3" key="1">
    <citation type="submission" date="2019-03" db="EMBL/GenBank/DDBJ databases">
        <title>Above-ground endophytic microbial communities from plants in different locations in the United States.</title>
        <authorList>
            <person name="Frank C."/>
        </authorList>
    </citation>
    <scope>NUCLEOTIDE SEQUENCE [LARGE SCALE GENOMIC DNA]</scope>
    <source>
        <strain evidence="2 3">LP_13_YM</strain>
    </source>
</reference>
<dbReference type="PANTHER" id="PTHR43162">
    <property type="match status" value="1"/>
</dbReference>
<comment type="caution">
    <text evidence="2">The sequence shown here is derived from an EMBL/GenBank/DDBJ whole genome shotgun (WGS) entry which is preliminary data.</text>
</comment>
<dbReference type="Gene3D" id="3.40.50.720">
    <property type="entry name" value="NAD(P)-binding Rossmann-like Domain"/>
    <property type="match status" value="1"/>
</dbReference>
<dbReference type="InterPro" id="IPR008030">
    <property type="entry name" value="NmrA-like"/>
</dbReference>
<dbReference type="InterPro" id="IPR051604">
    <property type="entry name" value="Ergot_Alk_Oxidoreductase"/>
</dbReference>
<dbReference type="Proteomes" id="UP000295645">
    <property type="component" value="Unassembled WGS sequence"/>
</dbReference>
<dbReference type="EMBL" id="SMCS01000001">
    <property type="protein sequence ID" value="TCV97087.1"/>
    <property type="molecule type" value="Genomic_DNA"/>
</dbReference>
<evidence type="ECO:0000259" key="1">
    <source>
        <dbReference type="Pfam" id="PF05368"/>
    </source>
</evidence>
<feature type="domain" description="NmrA-like" evidence="1">
    <location>
        <begin position="2"/>
        <end position="240"/>
    </location>
</feature>
<dbReference type="Pfam" id="PF05368">
    <property type="entry name" value="NmrA"/>
    <property type="match status" value="1"/>
</dbReference>
<dbReference type="AlphaFoldDB" id="A0A4R3YVN2"/>
<protein>
    <submittedName>
        <fullName evidence="2">Uncharacterized protein YbjT (DUF2867 family)</fullName>
    </submittedName>
</protein>
<dbReference type="InterPro" id="IPR036291">
    <property type="entry name" value="NAD(P)-bd_dom_sf"/>
</dbReference>
<gene>
    <name evidence="2" type="ORF">EC912_10182</name>
</gene>
<dbReference type="OrthoDB" id="9798669at2"/>
<dbReference type="CDD" id="cd05251">
    <property type="entry name" value="NmrA_like_SDR_a"/>
    <property type="match status" value="1"/>
</dbReference>
<accession>A0A4R3YVN2</accession>
<dbReference type="Gene3D" id="3.90.25.10">
    <property type="entry name" value="UDP-galactose 4-epimerase, domain 1"/>
    <property type="match status" value="1"/>
</dbReference>
<evidence type="ECO:0000313" key="3">
    <source>
        <dbReference type="Proteomes" id="UP000295645"/>
    </source>
</evidence>
<proteinExistence type="predicted"/>
<evidence type="ECO:0000313" key="2">
    <source>
        <dbReference type="EMBL" id="TCV97087.1"/>
    </source>
</evidence>
<dbReference type="RefSeq" id="WP_132141174.1">
    <property type="nucleotide sequence ID" value="NZ_SMCS01000001.1"/>
</dbReference>
<sequence>MTILVTGSTGTIGSLVVNGLAAKGARVRALARDPAKATFPAGVSTVKGDMTDVSSLRAAMEGVDTLFLLNAVTADEVTQAIIALSLARDAGIERIVYFSVFHADTYVDVPHFTGKYTAERMIEQLDLPATILRPNYFMQNDLSQKDMLLGNALYPMPIGEIGLSMVDVRDIAEVAIAELLRRENAPARLPRQVIELVGPEPVTATGVAKIWSDILGKPIVAPKPDADAFEAKLVSFGFPSWTARDIRLMTSRFQLDGMVATKEAVAKMTALLGHAPRSYRDFAIEAARTWEG</sequence>